<feature type="signal peptide" evidence="1">
    <location>
        <begin position="1"/>
        <end position="20"/>
    </location>
</feature>
<evidence type="ECO:0000313" key="3">
    <source>
        <dbReference type="Proteomes" id="UP000006038"/>
    </source>
</evidence>
<reference evidence="2" key="2">
    <citation type="submission" date="2013-04" db="UniProtKB">
        <authorList>
            <consortium name="EnsemblPlants"/>
        </authorList>
    </citation>
    <scope>IDENTIFICATION</scope>
</reference>
<dbReference type="AlphaFoldDB" id="J3NAC6"/>
<keyword evidence="1" id="KW-0732">Signal</keyword>
<dbReference type="Gramene" id="OB11G27620.1">
    <property type="protein sequence ID" value="OB11G27620.1"/>
    <property type="gene ID" value="OB11G27620"/>
</dbReference>
<sequence length="75" mass="7953">MALCLVAVVIVATAFSSCKADESTDVCFWAGLRPCQVNMCAAYCLKGGELGWKHAYCNGHGKCCCPTESTSPSEK</sequence>
<dbReference type="HOGENOM" id="CLU_2516508_0_0_1"/>
<accession>J3NAC6</accession>
<organism evidence="2">
    <name type="scientific">Oryza brachyantha</name>
    <name type="common">malo sina</name>
    <dbReference type="NCBI Taxonomy" id="4533"/>
    <lineage>
        <taxon>Eukaryota</taxon>
        <taxon>Viridiplantae</taxon>
        <taxon>Streptophyta</taxon>
        <taxon>Embryophyta</taxon>
        <taxon>Tracheophyta</taxon>
        <taxon>Spermatophyta</taxon>
        <taxon>Magnoliopsida</taxon>
        <taxon>Liliopsida</taxon>
        <taxon>Poales</taxon>
        <taxon>Poaceae</taxon>
        <taxon>BOP clade</taxon>
        <taxon>Oryzoideae</taxon>
        <taxon>Oryzeae</taxon>
        <taxon>Oryzinae</taxon>
        <taxon>Oryza</taxon>
    </lineage>
</organism>
<dbReference type="EnsemblPlants" id="OB11G27620.1">
    <property type="protein sequence ID" value="OB11G27620.1"/>
    <property type="gene ID" value="OB11G27620"/>
</dbReference>
<name>J3NAC6_ORYBR</name>
<evidence type="ECO:0008006" key="4">
    <source>
        <dbReference type="Google" id="ProtNLM"/>
    </source>
</evidence>
<keyword evidence="3" id="KW-1185">Reference proteome</keyword>
<evidence type="ECO:0000256" key="1">
    <source>
        <dbReference type="SAM" id="SignalP"/>
    </source>
</evidence>
<dbReference type="Proteomes" id="UP000006038">
    <property type="component" value="Chromosome 11"/>
</dbReference>
<reference evidence="2" key="1">
    <citation type="journal article" date="2013" name="Nat. Commun.">
        <title>Whole-genome sequencing of Oryza brachyantha reveals mechanisms underlying Oryza genome evolution.</title>
        <authorList>
            <person name="Chen J."/>
            <person name="Huang Q."/>
            <person name="Gao D."/>
            <person name="Wang J."/>
            <person name="Lang Y."/>
            <person name="Liu T."/>
            <person name="Li B."/>
            <person name="Bai Z."/>
            <person name="Luis Goicoechea J."/>
            <person name="Liang C."/>
            <person name="Chen C."/>
            <person name="Zhang W."/>
            <person name="Sun S."/>
            <person name="Liao Y."/>
            <person name="Zhang X."/>
            <person name="Yang L."/>
            <person name="Song C."/>
            <person name="Wang M."/>
            <person name="Shi J."/>
            <person name="Liu G."/>
            <person name="Liu J."/>
            <person name="Zhou H."/>
            <person name="Zhou W."/>
            <person name="Yu Q."/>
            <person name="An N."/>
            <person name="Chen Y."/>
            <person name="Cai Q."/>
            <person name="Wang B."/>
            <person name="Liu B."/>
            <person name="Min J."/>
            <person name="Huang Y."/>
            <person name="Wu H."/>
            <person name="Li Z."/>
            <person name="Zhang Y."/>
            <person name="Yin Y."/>
            <person name="Song W."/>
            <person name="Jiang J."/>
            <person name="Jackson S.A."/>
            <person name="Wing R.A."/>
            <person name="Wang J."/>
            <person name="Chen M."/>
        </authorList>
    </citation>
    <scope>NUCLEOTIDE SEQUENCE [LARGE SCALE GENOMIC DNA]</scope>
    <source>
        <strain evidence="2">cv. IRGC 101232</strain>
    </source>
</reference>
<protein>
    <recommendedName>
        <fullName evidence="4">Knottin scorpion toxin-like domain-containing protein</fullName>
    </recommendedName>
</protein>
<proteinExistence type="predicted"/>
<evidence type="ECO:0000313" key="2">
    <source>
        <dbReference type="EnsemblPlants" id="OB11G27620.1"/>
    </source>
</evidence>
<feature type="chain" id="PRO_5003775775" description="Knottin scorpion toxin-like domain-containing protein" evidence="1">
    <location>
        <begin position="21"/>
        <end position="75"/>
    </location>
</feature>